<proteinExistence type="predicted"/>
<feature type="transmembrane region" description="Helical" evidence="1">
    <location>
        <begin position="191"/>
        <end position="216"/>
    </location>
</feature>
<keyword evidence="1" id="KW-0812">Transmembrane</keyword>
<sequence length="263" mass="28976">MSQHQTLDRLGRSGNPIIRSAAFQDKVSASEEKMSLEGAVNKTGIMLFLTVFAATISWNFPGPLISILSTLGIIAAFISGIMTFGFYFFFVGWIVKPRPYNAPRTAPIYSIGMGFLIGLMSQVAESMYPGIVIQAVSLTFFVAASLLIAYKTGVIKPTQNFLLIIFSATMGIFLTYIANLIYFLFTGDNFIIFTGNGAMGIGISLFIIGIAALNLVLDFDIIEQSAEQGAPKYMEWFGAMALMATLIWLYIEILRLLMKMRSR</sequence>
<keyword evidence="1" id="KW-0472">Membrane</keyword>
<evidence type="ECO:0000313" key="2">
    <source>
        <dbReference type="EMBL" id="SVB75168.1"/>
    </source>
</evidence>
<accession>A0A382GJ51</accession>
<dbReference type="PANTHER" id="PTHR41282">
    <property type="entry name" value="CONSERVED TRANSMEMBRANE PROTEIN-RELATED"/>
    <property type="match status" value="1"/>
</dbReference>
<evidence type="ECO:0000256" key="1">
    <source>
        <dbReference type="SAM" id="Phobius"/>
    </source>
</evidence>
<dbReference type="PIRSF" id="PIRSF009160">
    <property type="entry name" value="UCP009160"/>
    <property type="match status" value="1"/>
</dbReference>
<protein>
    <recommendedName>
        <fullName evidence="3">Bax inhibitor-1/YccA family protein</fullName>
    </recommendedName>
</protein>
<feature type="transmembrane region" description="Helical" evidence="1">
    <location>
        <begin position="106"/>
        <end position="124"/>
    </location>
</feature>
<evidence type="ECO:0008006" key="3">
    <source>
        <dbReference type="Google" id="ProtNLM"/>
    </source>
</evidence>
<feature type="transmembrane region" description="Helical" evidence="1">
    <location>
        <begin position="130"/>
        <end position="149"/>
    </location>
</feature>
<name>A0A382GJ51_9ZZZZ</name>
<feature type="transmembrane region" description="Helical" evidence="1">
    <location>
        <begin position="236"/>
        <end position="258"/>
    </location>
</feature>
<dbReference type="Pfam" id="PF12811">
    <property type="entry name" value="BaxI_1"/>
    <property type="match status" value="1"/>
</dbReference>
<dbReference type="EMBL" id="UINC01055833">
    <property type="protein sequence ID" value="SVB75168.1"/>
    <property type="molecule type" value="Genomic_DNA"/>
</dbReference>
<dbReference type="PANTHER" id="PTHR41282:SF1">
    <property type="entry name" value="CONSERVED TRANSMEMBRANE PROTEIN-RELATED"/>
    <property type="match status" value="1"/>
</dbReference>
<feature type="transmembrane region" description="Helical" evidence="1">
    <location>
        <begin position="67"/>
        <end position="94"/>
    </location>
</feature>
<reference evidence="2" key="1">
    <citation type="submission" date="2018-05" db="EMBL/GenBank/DDBJ databases">
        <authorList>
            <person name="Lanie J.A."/>
            <person name="Ng W.-L."/>
            <person name="Kazmierczak K.M."/>
            <person name="Andrzejewski T.M."/>
            <person name="Davidsen T.M."/>
            <person name="Wayne K.J."/>
            <person name="Tettelin H."/>
            <person name="Glass J.I."/>
            <person name="Rusch D."/>
            <person name="Podicherti R."/>
            <person name="Tsui H.-C.T."/>
            <person name="Winkler M.E."/>
        </authorList>
    </citation>
    <scope>NUCLEOTIDE SEQUENCE</scope>
</reference>
<dbReference type="AlphaFoldDB" id="A0A382GJ51"/>
<organism evidence="2">
    <name type="scientific">marine metagenome</name>
    <dbReference type="NCBI Taxonomy" id="408172"/>
    <lineage>
        <taxon>unclassified sequences</taxon>
        <taxon>metagenomes</taxon>
        <taxon>ecological metagenomes</taxon>
    </lineage>
</organism>
<gene>
    <name evidence="2" type="ORF">METZ01_LOCUS228022</name>
</gene>
<feature type="transmembrane region" description="Helical" evidence="1">
    <location>
        <begin position="161"/>
        <end position="185"/>
    </location>
</feature>
<keyword evidence="1" id="KW-1133">Transmembrane helix</keyword>
<feature type="transmembrane region" description="Helical" evidence="1">
    <location>
        <begin position="43"/>
        <end position="61"/>
    </location>
</feature>
<dbReference type="InterPro" id="IPR010539">
    <property type="entry name" value="BaxI_1-like"/>
</dbReference>